<reference evidence="1 2" key="1">
    <citation type="journal article" date="2014" name="Genome Announc.">
        <title>Draft Genome Sequence of Lutibaculum baratangense Strain AMV1T, Isolated from a Mud Volcano in Andamans, India.</title>
        <authorList>
            <person name="Singh A."/>
            <person name="Sreenivas A."/>
            <person name="Sathyanarayana Reddy G."/>
            <person name="Pinnaka A.K."/>
            <person name="Shivaji S."/>
        </authorList>
    </citation>
    <scope>NUCLEOTIDE SEQUENCE [LARGE SCALE GENOMIC DNA]</scope>
    <source>
        <strain evidence="1 2">AMV1</strain>
    </source>
</reference>
<evidence type="ECO:0000313" key="1">
    <source>
        <dbReference type="EMBL" id="ESR23971.1"/>
    </source>
</evidence>
<gene>
    <name evidence="1" type="ORF">N177_2740</name>
</gene>
<dbReference type="Proteomes" id="UP000017819">
    <property type="component" value="Unassembled WGS sequence"/>
</dbReference>
<accession>V4RCV5</accession>
<dbReference type="AlphaFoldDB" id="V4RCV5"/>
<organism evidence="1 2">
    <name type="scientific">Lutibaculum baratangense AMV1</name>
    <dbReference type="NCBI Taxonomy" id="631454"/>
    <lineage>
        <taxon>Bacteria</taxon>
        <taxon>Pseudomonadati</taxon>
        <taxon>Pseudomonadota</taxon>
        <taxon>Alphaproteobacteria</taxon>
        <taxon>Hyphomicrobiales</taxon>
        <taxon>Tepidamorphaceae</taxon>
        <taxon>Lutibaculum</taxon>
    </lineage>
</organism>
<dbReference type="RefSeq" id="WP_023432865.1">
    <property type="nucleotide sequence ID" value="NZ_AWXZ01000036.1"/>
</dbReference>
<comment type="caution">
    <text evidence="1">The sequence shown here is derived from an EMBL/GenBank/DDBJ whole genome shotgun (WGS) entry which is preliminary data.</text>
</comment>
<name>V4RCV5_9HYPH</name>
<keyword evidence="2" id="KW-1185">Reference proteome</keyword>
<dbReference type="EMBL" id="AWXZ01000036">
    <property type="protein sequence ID" value="ESR23971.1"/>
    <property type="molecule type" value="Genomic_DNA"/>
</dbReference>
<protein>
    <submittedName>
        <fullName evidence="1">Uncharacterized protein</fullName>
    </submittedName>
</protein>
<proteinExistence type="predicted"/>
<evidence type="ECO:0000313" key="2">
    <source>
        <dbReference type="Proteomes" id="UP000017819"/>
    </source>
</evidence>
<dbReference type="OrthoDB" id="8475794at2"/>
<sequence>MSTVVIQLRPDGYGWAVVPENLDDPPEQGERAWPREPHPVSCWGRLLPQGMADRVRLYEVFRTLLDEADAGEVLLAIEPGVEERRVGIVEVALDHADVGVELVAPHPDGAIGLARDYVRNFIASLDPPDEDRGTPPSDDR</sequence>